<evidence type="ECO:0000313" key="8">
    <source>
        <dbReference type="Proteomes" id="UP000199603"/>
    </source>
</evidence>
<evidence type="ECO:0000256" key="4">
    <source>
        <dbReference type="ARBA" id="ARBA00023125"/>
    </source>
</evidence>
<proteinExistence type="inferred from homology"/>
<reference evidence="7 8" key="1">
    <citation type="submission" date="2016-10" db="EMBL/GenBank/DDBJ databases">
        <authorList>
            <person name="de Groot N.N."/>
        </authorList>
    </citation>
    <scope>NUCLEOTIDE SEQUENCE [LARGE SCALE GENOMIC DNA]</scope>
    <source>
        <strain evidence="7 8">DSM 16957</strain>
    </source>
</reference>
<gene>
    <name evidence="7" type="ORF">SAMN04488509_1282</name>
</gene>
<evidence type="ECO:0000256" key="5">
    <source>
        <dbReference type="ARBA" id="ARBA00023172"/>
    </source>
</evidence>
<dbReference type="GO" id="GO:0003677">
    <property type="term" value="F:DNA binding"/>
    <property type="evidence" value="ECO:0007669"/>
    <property type="project" value="UniProtKB-UniRule"/>
</dbReference>
<keyword evidence="5 6" id="KW-0233">DNA recombination</keyword>
<evidence type="ECO:0000256" key="6">
    <source>
        <dbReference type="RuleBase" id="RU365089"/>
    </source>
</evidence>
<keyword evidence="4 6" id="KW-0238">DNA-binding</keyword>
<name>A0A1G7AHS0_9GAMM</name>
<dbReference type="EMBL" id="FNAG01000028">
    <property type="protein sequence ID" value="SDE14484.1"/>
    <property type="molecule type" value="Genomic_DNA"/>
</dbReference>
<evidence type="ECO:0000313" key="7">
    <source>
        <dbReference type="EMBL" id="SDE14484.1"/>
    </source>
</evidence>
<comment type="similarity">
    <text evidence="2 6">Belongs to the transposase mutator family.</text>
</comment>
<dbReference type="InterPro" id="IPR001207">
    <property type="entry name" value="Transposase_mutator"/>
</dbReference>
<sequence>MYARGMSVREIQGHLAEMYAVEVSPEFISAVTDEVMAEVGAWQARPLEPMYPVVFCDALRVKIREDGAVRLGRGRSGTRNLAYQRIHRLSVHVGNKY</sequence>
<dbReference type="PANTHER" id="PTHR33217:SF5">
    <property type="entry name" value="MUTATOR FAMILY TRANSPOSASE"/>
    <property type="match status" value="1"/>
</dbReference>
<evidence type="ECO:0000256" key="2">
    <source>
        <dbReference type="ARBA" id="ARBA00010961"/>
    </source>
</evidence>
<accession>A0A1G7AHS0</accession>
<dbReference type="Pfam" id="PF00872">
    <property type="entry name" value="Transposase_mut"/>
    <property type="match status" value="1"/>
</dbReference>
<keyword evidence="8" id="KW-1185">Reference proteome</keyword>
<keyword evidence="3 6" id="KW-0815">Transposition</keyword>
<keyword evidence="6" id="KW-0814">Transposable element</keyword>
<evidence type="ECO:0000256" key="3">
    <source>
        <dbReference type="ARBA" id="ARBA00022578"/>
    </source>
</evidence>
<dbReference type="GO" id="GO:0004803">
    <property type="term" value="F:transposase activity"/>
    <property type="evidence" value="ECO:0007669"/>
    <property type="project" value="UniProtKB-UniRule"/>
</dbReference>
<dbReference type="Proteomes" id="UP000199603">
    <property type="component" value="Unassembled WGS sequence"/>
</dbReference>
<protein>
    <recommendedName>
        <fullName evidence="6">Mutator family transposase</fullName>
    </recommendedName>
</protein>
<dbReference type="AlphaFoldDB" id="A0A1G7AHS0"/>
<comment type="function">
    <text evidence="1 6">Required for the transposition of the insertion element.</text>
</comment>
<organism evidence="7 8">
    <name type="scientific">Aquimonas voraii</name>
    <dbReference type="NCBI Taxonomy" id="265719"/>
    <lineage>
        <taxon>Bacteria</taxon>
        <taxon>Pseudomonadati</taxon>
        <taxon>Pseudomonadota</taxon>
        <taxon>Gammaproteobacteria</taxon>
        <taxon>Lysobacterales</taxon>
        <taxon>Lysobacteraceae</taxon>
        <taxon>Aquimonas</taxon>
    </lineage>
</organism>
<dbReference type="GO" id="GO:0006313">
    <property type="term" value="P:DNA transposition"/>
    <property type="evidence" value="ECO:0007669"/>
    <property type="project" value="UniProtKB-UniRule"/>
</dbReference>
<dbReference type="PANTHER" id="PTHR33217">
    <property type="entry name" value="TRANSPOSASE FOR INSERTION SEQUENCE ELEMENT IS1081"/>
    <property type="match status" value="1"/>
</dbReference>
<evidence type="ECO:0000256" key="1">
    <source>
        <dbReference type="ARBA" id="ARBA00002190"/>
    </source>
</evidence>